<organism evidence="1">
    <name type="scientific">marine metagenome</name>
    <dbReference type="NCBI Taxonomy" id="408172"/>
    <lineage>
        <taxon>unclassified sequences</taxon>
        <taxon>metagenomes</taxon>
        <taxon>ecological metagenomes</taxon>
    </lineage>
</organism>
<name>A0A382B8N8_9ZZZZ</name>
<accession>A0A382B8N8</accession>
<proteinExistence type="predicted"/>
<sequence>VGDNSSNKVTTALAKSANFSKGLTVFGINILATTDVPDAKLLHAANVAAELVDNNEDGTIDNLCVLSEVIKLSSYVNMHSKDNATVTVDLSPLDDAGVEDSAGNSVSIGLGHEETRVNYADNSSHDASIEEIFHLITQRGYSSVYPTVFGESNTSTSTLAKAMDEARGGEQRCAEESCTWTYNNTTCPDNGSVDSGKAWYFYSDSSADYATQMTEYIYWAVSSYFGMHDSPAGKTQADNEWCPNTKAELLAQDPTVYNLIDNSTYAFPSVMPDASYSYYTYSTSDIQTF</sequence>
<dbReference type="AlphaFoldDB" id="A0A382B8N8"/>
<dbReference type="EMBL" id="UINC01028710">
    <property type="protein sequence ID" value="SVB10180.1"/>
    <property type="molecule type" value="Genomic_DNA"/>
</dbReference>
<feature type="non-terminal residue" evidence="1">
    <location>
        <position position="1"/>
    </location>
</feature>
<gene>
    <name evidence="1" type="ORF">METZ01_LOCUS163034</name>
</gene>
<reference evidence="1" key="1">
    <citation type="submission" date="2018-05" db="EMBL/GenBank/DDBJ databases">
        <authorList>
            <person name="Lanie J.A."/>
            <person name="Ng W.-L."/>
            <person name="Kazmierczak K.M."/>
            <person name="Andrzejewski T.M."/>
            <person name="Davidsen T.M."/>
            <person name="Wayne K.J."/>
            <person name="Tettelin H."/>
            <person name="Glass J.I."/>
            <person name="Rusch D."/>
            <person name="Podicherti R."/>
            <person name="Tsui H.-C.T."/>
            <person name="Winkler M.E."/>
        </authorList>
    </citation>
    <scope>NUCLEOTIDE SEQUENCE</scope>
</reference>
<evidence type="ECO:0000313" key="1">
    <source>
        <dbReference type="EMBL" id="SVB10180.1"/>
    </source>
</evidence>
<protein>
    <submittedName>
        <fullName evidence="1">Uncharacterized protein</fullName>
    </submittedName>
</protein>